<dbReference type="EMBL" id="SMGK01000002">
    <property type="protein sequence ID" value="TCK74089.1"/>
    <property type="molecule type" value="Genomic_DNA"/>
</dbReference>
<dbReference type="PROSITE" id="PS50005">
    <property type="entry name" value="TPR"/>
    <property type="match status" value="4"/>
</dbReference>
<dbReference type="OrthoDB" id="118908at2"/>
<feature type="signal peptide" evidence="2">
    <location>
        <begin position="1"/>
        <end position="22"/>
    </location>
</feature>
<dbReference type="Gene3D" id="1.25.40.10">
    <property type="entry name" value="Tetratricopeptide repeat domain"/>
    <property type="match status" value="3"/>
</dbReference>
<dbReference type="PANTHER" id="PTHR12558:SF13">
    <property type="entry name" value="CELL DIVISION CYCLE PROTEIN 27 HOMOLOG"/>
    <property type="match status" value="1"/>
</dbReference>
<evidence type="ECO:0000313" key="4">
    <source>
        <dbReference type="Proteomes" id="UP000295210"/>
    </source>
</evidence>
<feature type="repeat" description="TPR" evidence="1">
    <location>
        <begin position="129"/>
        <end position="162"/>
    </location>
</feature>
<sequence>MHLRSLRHAAALLSLLALTSQALPQQASDPLASSRALLESGKIPAAEQQLRSWLQAHPDSADGHFLLGYALFREQRAADSLAEFTLGAKFRRPSTGDFKVIAADYVLLGDFTDAARWLTVAAQQEPSNPDTWYLLARAQYNENRFADAIASFQRVLALEPRSVRAENNLGLCYQGLQQNAAAKAAYQTAIVWQQDAAAQPDKAAVPQQKTAQPHPSAQPYLNLGSILLDEEQSAQAFPLLKQAAALAPDNPKAHEQLGRAYEALHQYSAAQAEYERAIALAPRASGLHFKLGQIYRRQGLSQQAQQQFDQCAKLNSTHSSIETPNPPSH</sequence>
<dbReference type="Proteomes" id="UP000295210">
    <property type="component" value="Unassembled WGS sequence"/>
</dbReference>
<dbReference type="SUPFAM" id="SSF48452">
    <property type="entry name" value="TPR-like"/>
    <property type="match status" value="1"/>
</dbReference>
<keyword evidence="2" id="KW-0732">Signal</keyword>
<dbReference type="RefSeq" id="WP_131994629.1">
    <property type="nucleotide sequence ID" value="NZ_SMGK01000002.1"/>
</dbReference>
<evidence type="ECO:0000313" key="3">
    <source>
        <dbReference type="EMBL" id="TCK74089.1"/>
    </source>
</evidence>
<organism evidence="3 4">
    <name type="scientific">Acidipila rosea</name>
    <dbReference type="NCBI Taxonomy" id="768535"/>
    <lineage>
        <taxon>Bacteria</taxon>
        <taxon>Pseudomonadati</taxon>
        <taxon>Acidobacteriota</taxon>
        <taxon>Terriglobia</taxon>
        <taxon>Terriglobales</taxon>
        <taxon>Acidobacteriaceae</taxon>
        <taxon>Acidipila</taxon>
    </lineage>
</organism>
<dbReference type="PANTHER" id="PTHR12558">
    <property type="entry name" value="CELL DIVISION CYCLE 16,23,27"/>
    <property type="match status" value="1"/>
</dbReference>
<feature type="repeat" description="TPR" evidence="1">
    <location>
        <begin position="285"/>
        <end position="318"/>
    </location>
</feature>
<comment type="caution">
    <text evidence="3">The sequence shown here is derived from an EMBL/GenBank/DDBJ whole genome shotgun (WGS) entry which is preliminary data.</text>
</comment>
<proteinExistence type="predicted"/>
<dbReference type="AlphaFoldDB" id="A0A4R1LC44"/>
<dbReference type="InterPro" id="IPR011990">
    <property type="entry name" value="TPR-like_helical_dom_sf"/>
</dbReference>
<feature type="repeat" description="TPR" evidence="1">
    <location>
        <begin position="251"/>
        <end position="284"/>
    </location>
</feature>
<feature type="chain" id="PRO_5020991761" evidence="2">
    <location>
        <begin position="23"/>
        <end position="329"/>
    </location>
</feature>
<dbReference type="InterPro" id="IPR019734">
    <property type="entry name" value="TPR_rpt"/>
</dbReference>
<keyword evidence="1" id="KW-0802">TPR repeat</keyword>
<evidence type="ECO:0000256" key="1">
    <source>
        <dbReference type="PROSITE-ProRule" id="PRU00339"/>
    </source>
</evidence>
<evidence type="ECO:0000256" key="2">
    <source>
        <dbReference type="SAM" id="SignalP"/>
    </source>
</evidence>
<feature type="repeat" description="TPR" evidence="1">
    <location>
        <begin position="217"/>
        <end position="250"/>
    </location>
</feature>
<reference evidence="3 4" key="1">
    <citation type="submission" date="2019-03" db="EMBL/GenBank/DDBJ databases">
        <title>Genomic Encyclopedia of Type Strains, Phase IV (KMG-IV): sequencing the most valuable type-strain genomes for metagenomic binning, comparative biology and taxonomic classification.</title>
        <authorList>
            <person name="Goeker M."/>
        </authorList>
    </citation>
    <scope>NUCLEOTIDE SEQUENCE [LARGE SCALE GENOMIC DNA]</scope>
    <source>
        <strain evidence="3 4">DSM 103428</strain>
    </source>
</reference>
<keyword evidence="4" id="KW-1185">Reference proteome</keyword>
<name>A0A4R1LC44_9BACT</name>
<dbReference type="SMART" id="SM00028">
    <property type="entry name" value="TPR"/>
    <property type="match status" value="5"/>
</dbReference>
<dbReference type="Pfam" id="PF13181">
    <property type="entry name" value="TPR_8"/>
    <property type="match status" value="2"/>
</dbReference>
<dbReference type="Pfam" id="PF13432">
    <property type="entry name" value="TPR_16"/>
    <property type="match status" value="1"/>
</dbReference>
<accession>A0A4R1LC44</accession>
<gene>
    <name evidence="3" type="ORF">C7378_1709</name>
</gene>
<protein>
    <submittedName>
        <fullName evidence="3">Tfp pilus assembly protein PilF</fullName>
    </submittedName>
</protein>
<dbReference type="Pfam" id="PF14559">
    <property type="entry name" value="TPR_19"/>
    <property type="match status" value="2"/>
</dbReference>